<evidence type="ECO:0000313" key="1">
    <source>
        <dbReference type="EMBL" id="MBB5138288.1"/>
    </source>
</evidence>
<dbReference type="NCBIfam" id="TIGR03544">
    <property type="entry name" value="DivI1A_domain"/>
    <property type="match status" value="3"/>
</dbReference>
<dbReference type="RefSeq" id="WP_185055161.1">
    <property type="nucleotide sequence ID" value="NZ_BAABIX010000018.1"/>
</dbReference>
<organism evidence="1 2">
    <name type="scientific">Thermocatellispora tengchongensis</name>
    <dbReference type="NCBI Taxonomy" id="1073253"/>
    <lineage>
        <taxon>Bacteria</taxon>
        <taxon>Bacillati</taxon>
        <taxon>Actinomycetota</taxon>
        <taxon>Actinomycetes</taxon>
        <taxon>Streptosporangiales</taxon>
        <taxon>Streptosporangiaceae</taxon>
        <taxon>Thermocatellispora</taxon>
    </lineage>
</organism>
<gene>
    <name evidence="1" type="ORF">HNP84_008041</name>
</gene>
<keyword evidence="2" id="KW-1185">Reference proteome</keyword>
<dbReference type="EMBL" id="JACHGN010000022">
    <property type="protein sequence ID" value="MBB5138288.1"/>
    <property type="molecule type" value="Genomic_DNA"/>
</dbReference>
<dbReference type="AlphaFoldDB" id="A0A840PFC1"/>
<dbReference type="Proteomes" id="UP000578449">
    <property type="component" value="Unassembled WGS sequence"/>
</dbReference>
<proteinExistence type="predicted"/>
<dbReference type="InterPro" id="IPR019933">
    <property type="entry name" value="DivIVA_domain"/>
</dbReference>
<accession>A0A840PFC1</accession>
<reference evidence="1 2" key="1">
    <citation type="submission" date="2020-08" db="EMBL/GenBank/DDBJ databases">
        <title>Genomic Encyclopedia of Type Strains, Phase IV (KMG-IV): sequencing the most valuable type-strain genomes for metagenomic binning, comparative biology and taxonomic classification.</title>
        <authorList>
            <person name="Goeker M."/>
        </authorList>
    </citation>
    <scope>NUCLEOTIDE SEQUENCE [LARGE SCALE GENOMIC DNA]</scope>
    <source>
        <strain evidence="1 2">DSM 45615</strain>
    </source>
</reference>
<dbReference type="Gene3D" id="6.10.250.660">
    <property type="match status" value="1"/>
</dbReference>
<protein>
    <submittedName>
        <fullName evidence="1">DivIVA domain-containing protein</fullName>
    </submittedName>
</protein>
<evidence type="ECO:0000313" key="2">
    <source>
        <dbReference type="Proteomes" id="UP000578449"/>
    </source>
</evidence>
<sequence>MNRFPRVLGMGYDQEQVDALVRRIEATLGRGTLEGPPVTADEIRAAKFRGRLGGYNETAVDYALDAFIVAIETRGRETTPPAPSAVSTASPGVPGVRARRAVIAPIDVPAGRFDPAVLEAGPEPDGGEPLAEAWFETQAARVERAAFRAGRLGMGYDEDEVDAFLDRIVATLRGTTEHPVTAEEVRTARFPTVLFRPGYLISEVDGFLADIAGVLEHRQAAE</sequence>
<comment type="caution">
    <text evidence="1">The sequence shown here is derived from an EMBL/GenBank/DDBJ whole genome shotgun (WGS) entry which is preliminary data.</text>
</comment>
<name>A0A840PFC1_9ACTN</name>